<reference evidence="4 5" key="1">
    <citation type="submission" date="2021-07" db="EMBL/GenBank/DDBJ databases">
        <title>The Aristolochia fimbriata genome: insights into angiosperm evolution, floral development and chemical biosynthesis.</title>
        <authorList>
            <person name="Jiao Y."/>
        </authorList>
    </citation>
    <scope>NUCLEOTIDE SEQUENCE [LARGE SCALE GENOMIC DNA]</scope>
    <source>
        <strain evidence="4">IBCAS-2021</strain>
        <tissue evidence="4">Leaf</tissue>
    </source>
</reference>
<dbReference type="SUPFAM" id="SSF46689">
    <property type="entry name" value="Homeodomain-like"/>
    <property type="match status" value="2"/>
</dbReference>
<dbReference type="GO" id="GO:0005829">
    <property type="term" value="C:cytosol"/>
    <property type="evidence" value="ECO:0007669"/>
    <property type="project" value="TreeGrafter"/>
</dbReference>
<protein>
    <recommendedName>
        <fullName evidence="3">Myb-like domain-containing protein</fullName>
    </recommendedName>
</protein>
<evidence type="ECO:0000313" key="5">
    <source>
        <dbReference type="Proteomes" id="UP000825729"/>
    </source>
</evidence>
<feature type="domain" description="Myb-like" evidence="3">
    <location>
        <begin position="253"/>
        <end position="302"/>
    </location>
</feature>
<dbReference type="Proteomes" id="UP000825729">
    <property type="component" value="Unassembled WGS sequence"/>
</dbReference>
<dbReference type="SMART" id="SM00717">
    <property type="entry name" value="SANT"/>
    <property type="match status" value="2"/>
</dbReference>
<feature type="transmembrane region" description="Helical" evidence="2">
    <location>
        <begin position="62"/>
        <end position="80"/>
    </location>
</feature>
<organism evidence="4 5">
    <name type="scientific">Aristolochia fimbriata</name>
    <name type="common">White veined hardy Dutchman's pipe vine</name>
    <dbReference type="NCBI Taxonomy" id="158543"/>
    <lineage>
        <taxon>Eukaryota</taxon>
        <taxon>Viridiplantae</taxon>
        <taxon>Streptophyta</taxon>
        <taxon>Embryophyta</taxon>
        <taxon>Tracheophyta</taxon>
        <taxon>Spermatophyta</taxon>
        <taxon>Magnoliopsida</taxon>
        <taxon>Magnoliidae</taxon>
        <taxon>Piperales</taxon>
        <taxon>Aristolochiaceae</taxon>
        <taxon>Aristolochia</taxon>
    </lineage>
</organism>
<dbReference type="EMBL" id="JAINDJ010000003">
    <property type="protein sequence ID" value="KAG9452989.1"/>
    <property type="molecule type" value="Genomic_DNA"/>
</dbReference>
<dbReference type="InterPro" id="IPR001005">
    <property type="entry name" value="SANT/Myb"/>
</dbReference>
<feature type="transmembrane region" description="Helical" evidence="2">
    <location>
        <begin position="35"/>
        <end position="55"/>
    </location>
</feature>
<feature type="compositionally biased region" description="Polar residues" evidence="1">
    <location>
        <begin position="242"/>
        <end position="252"/>
    </location>
</feature>
<dbReference type="PANTHER" id="PTHR43999:SF3">
    <property type="entry name" value="TRANSCRIPTION FACTOR MAMYB"/>
    <property type="match status" value="1"/>
</dbReference>
<dbReference type="Pfam" id="PF23082">
    <property type="entry name" value="Myb_DNA-binding_2"/>
    <property type="match status" value="2"/>
</dbReference>
<dbReference type="Gene3D" id="1.10.10.60">
    <property type="entry name" value="Homeodomain-like"/>
    <property type="match status" value="2"/>
</dbReference>
<sequence>MEFIDEEARPRFQFQSRASSSSSDSNSESHKVNKFQWAICAVVSVTTAAFAFLFLESQALQCLFIWVAVSLLIGPLAPLSQTGGDIGVGLGEIVEFPDQDVAENEEHKRVNPSRRSKVRKAEDLPAPVVKPVSLDKSEKKIGNPVPDVVESGTMEEKEWVEEDFELLKKQISKHPVGEPRRWELIAEAFRGRHGLDTVIKTAKSMSEKRVNGGDPFSQFLKQRKPLDKRVEEAGNGVLPVTSVENGDSTNVNGKEGESSGWTSGEDLALLNALKAFPKDTSMRWEKIAAGVPGRSKAACIKRVALLKRDFRDSKASETTDRN</sequence>
<keyword evidence="2" id="KW-1133">Transmembrane helix</keyword>
<accession>A0AAV7EWX0</accession>
<evidence type="ECO:0000256" key="2">
    <source>
        <dbReference type="SAM" id="Phobius"/>
    </source>
</evidence>
<dbReference type="GO" id="GO:0030544">
    <property type="term" value="F:Hsp70 protein binding"/>
    <property type="evidence" value="ECO:0007669"/>
    <property type="project" value="InterPro"/>
</dbReference>
<dbReference type="GO" id="GO:0051083">
    <property type="term" value="P:'de novo' cotranslational protein folding"/>
    <property type="evidence" value="ECO:0007669"/>
    <property type="project" value="InterPro"/>
</dbReference>
<feature type="region of interest" description="Disordered" evidence="1">
    <location>
        <begin position="1"/>
        <end position="28"/>
    </location>
</feature>
<dbReference type="GO" id="GO:0043022">
    <property type="term" value="F:ribosome binding"/>
    <property type="evidence" value="ECO:0007669"/>
    <property type="project" value="InterPro"/>
</dbReference>
<comment type="caution">
    <text evidence="4">The sequence shown here is derived from an EMBL/GenBank/DDBJ whole genome shotgun (WGS) entry which is preliminary data.</text>
</comment>
<evidence type="ECO:0000313" key="4">
    <source>
        <dbReference type="EMBL" id="KAG9452989.1"/>
    </source>
</evidence>
<dbReference type="FunFam" id="1.10.10.60:FF:000416">
    <property type="entry name" value="Myb family transcription factor"/>
    <property type="match status" value="1"/>
</dbReference>
<keyword evidence="2" id="KW-0812">Transmembrane</keyword>
<evidence type="ECO:0000259" key="3">
    <source>
        <dbReference type="PROSITE" id="PS50090"/>
    </source>
</evidence>
<keyword evidence="2" id="KW-0472">Membrane</keyword>
<evidence type="ECO:0000256" key="1">
    <source>
        <dbReference type="SAM" id="MobiDB-lite"/>
    </source>
</evidence>
<dbReference type="CDD" id="cd00167">
    <property type="entry name" value="SANT"/>
    <property type="match status" value="2"/>
</dbReference>
<gene>
    <name evidence="4" type="ORF">H6P81_005893</name>
</gene>
<dbReference type="InterPro" id="IPR044634">
    <property type="entry name" value="Zuotin/DnaJC2"/>
</dbReference>
<feature type="compositionally biased region" description="Basic and acidic residues" evidence="1">
    <location>
        <begin position="1"/>
        <end position="10"/>
    </location>
</feature>
<feature type="region of interest" description="Disordered" evidence="1">
    <location>
        <begin position="239"/>
        <end position="261"/>
    </location>
</feature>
<name>A0AAV7EWX0_ARIFI</name>
<dbReference type="PANTHER" id="PTHR43999">
    <property type="entry name" value="DNAJ HOMOLOG SUBFAMILY C MEMBER 2"/>
    <property type="match status" value="1"/>
</dbReference>
<dbReference type="GO" id="GO:0006450">
    <property type="term" value="P:regulation of translational fidelity"/>
    <property type="evidence" value="ECO:0007669"/>
    <property type="project" value="InterPro"/>
</dbReference>
<keyword evidence="5" id="KW-1185">Reference proteome</keyword>
<dbReference type="PROSITE" id="PS50090">
    <property type="entry name" value="MYB_LIKE"/>
    <property type="match status" value="1"/>
</dbReference>
<proteinExistence type="predicted"/>
<feature type="region of interest" description="Disordered" evidence="1">
    <location>
        <begin position="102"/>
        <end position="122"/>
    </location>
</feature>
<feature type="compositionally biased region" description="Low complexity" evidence="1">
    <location>
        <begin position="16"/>
        <end position="26"/>
    </location>
</feature>
<dbReference type="InterPro" id="IPR009057">
    <property type="entry name" value="Homeodomain-like_sf"/>
</dbReference>
<dbReference type="AlphaFoldDB" id="A0AAV7EWX0"/>